<dbReference type="EMBL" id="PKTG01000034">
    <property type="protein sequence ID" value="PLX19339.1"/>
    <property type="molecule type" value="Genomic_DNA"/>
</dbReference>
<evidence type="ECO:0000313" key="2">
    <source>
        <dbReference type="EMBL" id="PLX19339.1"/>
    </source>
</evidence>
<feature type="transmembrane region" description="Helical" evidence="1">
    <location>
        <begin position="282"/>
        <end position="304"/>
    </location>
</feature>
<evidence type="ECO:0000256" key="1">
    <source>
        <dbReference type="SAM" id="Phobius"/>
    </source>
</evidence>
<name>A0A2N5ZKX2_MUIH1</name>
<organism evidence="2 3">
    <name type="scientific">Muiribacterium halophilum</name>
    <dbReference type="NCBI Taxonomy" id="2053465"/>
    <lineage>
        <taxon>Bacteria</taxon>
        <taxon>Candidatus Muiribacteriota</taxon>
        <taxon>Candidatus Muiribacteriia</taxon>
        <taxon>Candidatus Muiribacteriales</taxon>
        <taxon>Candidatus Muiribacteriaceae</taxon>
        <taxon>Candidatus Muiribacterium</taxon>
    </lineage>
</organism>
<gene>
    <name evidence="2" type="ORF">C0601_02170</name>
</gene>
<keyword evidence="1" id="KW-1133">Transmembrane helix</keyword>
<dbReference type="AlphaFoldDB" id="A0A2N5ZKX2"/>
<protein>
    <submittedName>
        <fullName evidence="2">Uncharacterized protein</fullName>
    </submittedName>
</protein>
<proteinExistence type="predicted"/>
<comment type="caution">
    <text evidence="2">The sequence shown here is derived from an EMBL/GenBank/DDBJ whole genome shotgun (WGS) entry which is preliminary data.</text>
</comment>
<dbReference type="Proteomes" id="UP000234857">
    <property type="component" value="Unassembled WGS sequence"/>
</dbReference>
<evidence type="ECO:0000313" key="3">
    <source>
        <dbReference type="Proteomes" id="UP000234857"/>
    </source>
</evidence>
<reference evidence="2 3" key="1">
    <citation type="submission" date="2017-11" db="EMBL/GenBank/DDBJ databases">
        <title>Genome-resolved metagenomics identifies genetic mobility, metabolic interactions, and unexpected diversity in perchlorate-reducing communities.</title>
        <authorList>
            <person name="Barnum T.P."/>
            <person name="Figueroa I.A."/>
            <person name="Carlstrom C.I."/>
            <person name="Lucas L.N."/>
            <person name="Engelbrektson A.L."/>
            <person name="Coates J.D."/>
        </authorList>
    </citation>
    <scope>NUCLEOTIDE SEQUENCE [LARGE SCALE GENOMIC DNA]</scope>
    <source>
        <strain evidence="2">BM706</strain>
    </source>
</reference>
<sequence length="498" mass="59789">MLIENEFIQSDISIHDHFNLEQKVSYFLSSDNTNDEYKIENYFFVPKNLGINSNTLTKERFYRRLHNYIRFRTPKFSLDFLISDNDNTPFKRLENIVNALLVDHKNIKLINKYDHQLKMLGSIIRTTLRDHVYFIESSESTENDRQNLCEKYIYSCKRLIEKLSHLWEKVYVPTFPEDMRQSFLWTEEAVLIFINDYSEKIIQFYKSKKNKSFENYSEVENDLLELISKNLKTRRKKINQPKPDDKESKERYLFRKRVLKKYISSVLFLDIRVRNEKPKLEYFLFAIAAGIAMILSTVLAYYFQKRFDKFSFPLIVGLGVIYMFKDRIKALIQELFKKIINKYSYDHKININVPDYNMPVGNVREYFKFIDKENLPENIKKMHSKNEMENLQRKILGENIFLYKKKITLFSSHINQAYSDINALADIDRLNIKDFLDNMDNPKKRVFVFKDDGFEWEDAGKYYFIHLITKVIAKGNESIVHYRIKMSRTGLKKVKRID</sequence>
<accession>A0A2N5ZKX2</accession>
<keyword evidence="1" id="KW-0472">Membrane</keyword>
<keyword evidence="1" id="KW-0812">Transmembrane</keyword>